<organism evidence="1 2">
    <name type="scientific">Sitophilus oryzae</name>
    <name type="common">Rice weevil</name>
    <name type="synonym">Curculio oryzae</name>
    <dbReference type="NCBI Taxonomy" id="7048"/>
    <lineage>
        <taxon>Eukaryota</taxon>
        <taxon>Metazoa</taxon>
        <taxon>Ecdysozoa</taxon>
        <taxon>Arthropoda</taxon>
        <taxon>Hexapoda</taxon>
        <taxon>Insecta</taxon>
        <taxon>Pterygota</taxon>
        <taxon>Neoptera</taxon>
        <taxon>Endopterygota</taxon>
        <taxon>Coleoptera</taxon>
        <taxon>Polyphaga</taxon>
        <taxon>Cucujiformia</taxon>
        <taxon>Curculionidae</taxon>
        <taxon>Dryophthorinae</taxon>
        <taxon>Sitophilus</taxon>
    </lineage>
</organism>
<dbReference type="InParanoid" id="A0A6J2Y3P3"/>
<sequence length="124" mass="14689">MNIFTTSSIFIFLALEGECNFREEFFKNENIKRCATIAKYHTLSFNATLLERENKYACIFKCLMEIQYFEENDGEFYVKRNMDQLDTIHNIDICFNGHNKPITCSDIENIFDCIELIIIEETKI</sequence>
<dbReference type="Proteomes" id="UP000504635">
    <property type="component" value="Unplaced"/>
</dbReference>
<accession>A0A6J2Y3P3</accession>
<dbReference type="RefSeq" id="XP_030757559.1">
    <property type="nucleotide sequence ID" value="XM_030901699.1"/>
</dbReference>
<proteinExistence type="predicted"/>
<keyword evidence="1" id="KW-1185">Reference proteome</keyword>
<evidence type="ECO:0000313" key="1">
    <source>
        <dbReference type="Proteomes" id="UP000504635"/>
    </source>
</evidence>
<dbReference type="AlphaFoldDB" id="A0A6J2Y3P3"/>
<name>A0A6J2Y3P3_SITOR</name>
<evidence type="ECO:0000313" key="2">
    <source>
        <dbReference type="RefSeq" id="XP_030757559.1"/>
    </source>
</evidence>
<dbReference type="GeneID" id="115883346"/>
<gene>
    <name evidence="2" type="primary">LOC115883346</name>
</gene>
<protein>
    <submittedName>
        <fullName evidence="2">Uncharacterized protein LOC115883346</fullName>
    </submittedName>
</protein>
<dbReference type="KEGG" id="soy:115883346"/>
<reference evidence="2" key="1">
    <citation type="submission" date="2025-08" db="UniProtKB">
        <authorList>
            <consortium name="RefSeq"/>
        </authorList>
    </citation>
    <scope>IDENTIFICATION</scope>
    <source>
        <tissue evidence="2">Gonads</tissue>
    </source>
</reference>